<evidence type="ECO:0000313" key="1">
    <source>
        <dbReference type="EMBL" id="OJJ84732.1"/>
    </source>
</evidence>
<keyword evidence="2" id="KW-1185">Reference proteome</keyword>
<dbReference type="Proteomes" id="UP000184300">
    <property type="component" value="Unassembled WGS sequence"/>
</dbReference>
<dbReference type="RefSeq" id="XP_022401430.1">
    <property type="nucleotide sequence ID" value="XM_022543484.1"/>
</dbReference>
<dbReference type="EMBL" id="KV878896">
    <property type="protein sequence ID" value="OJJ84732.1"/>
    <property type="molecule type" value="Genomic_DNA"/>
</dbReference>
<evidence type="ECO:0000313" key="2">
    <source>
        <dbReference type="Proteomes" id="UP000184300"/>
    </source>
</evidence>
<dbReference type="VEuPathDB" id="FungiDB:ASPGLDRAFT_25395"/>
<sequence length="288" mass="32035">MILPLDLPDRSFSNAATTSLNLSIWNRTFYGYVLALPVDTEIARVRGAYGYQFPKWLANINLGMDDHNIKADITATNGTPDLTLDVPLPALKTIPSRSLGPFYRHLEDDEITIDLPQPGKVATLPILAQMSSIGVFSWYCICIKPPKSYDVSDMTVTASALADDLDALPTAAIALLVSGRSSQTGEKSVYGYYIPDPEFEIRFSWNTTRPGRELDGGELVFGEKRNGVALVLQQDLKRAIVSHSVSGQHEPVYPATAWRGDWRIEIEVEDIEVWTERQPEYGDKEEEA</sequence>
<organism evidence="1 2">
    <name type="scientific">Aspergillus glaucus CBS 516.65</name>
    <dbReference type="NCBI Taxonomy" id="1160497"/>
    <lineage>
        <taxon>Eukaryota</taxon>
        <taxon>Fungi</taxon>
        <taxon>Dikarya</taxon>
        <taxon>Ascomycota</taxon>
        <taxon>Pezizomycotina</taxon>
        <taxon>Eurotiomycetes</taxon>
        <taxon>Eurotiomycetidae</taxon>
        <taxon>Eurotiales</taxon>
        <taxon>Aspergillaceae</taxon>
        <taxon>Aspergillus</taxon>
        <taxon>Aspergillus subgen. Aspergillus</taxon>
    </lineage>
</organism>
<dbReference type="OrthoDB" id="4520445at2759"/>
<proteinExistence type="predicted"/>
<protein>
    <submittedName>
        <fullName evidence="1">Uncharacterized protein</fullName>
    </submittedName>
</protein>
<accession>A0A1L9VLH5</accession>
<dbReference type="GeneID" id="34459745"/>
<reference evidence="2" key="1">
    <citation type="journal article" date="2017" name="Genome Biol.">
        <title>Comparative genomics reveals high biological diversity and specific adaptations in the industrially and medically important fungal genus Aspergillus.</title>
        <authorList>
            <person name="de Vries R.P."/>
            <person name="Riley R."/>
            <person name="Wiebenga A."/>
            <person name="Aguilar-Osorio G."/>
            <person name="Amillis S."/>
            <person name="Uchima C.A."/>
            <person name="Anderluh G."/>
            <person name="Asadollahi M."/>
            <person name="Askin M."/>
            <person name="Barry K."/>
            <person name="Battaglia E."/>
            <person name="Bayram O."/>
            <person name="Benocci T."/>
            <person name="Braus-Stromeyer S.A."/>
            <person name="Caldana C."/>
            <person name="Canovas D."/>
            <person name="Cerqueira G.C."/>
            <person name="Chen F."/>
            <person name="Chen W."/>
            <person name="Choi C."/>
            <person name="Clum A."/>
            <person name="Dos Santos R.A."/>
            <person name="Damasio A.R."/>
            <person name="Diallinas G."/>
            <person name="Emri T."/>
            <person name="Fekete E."/>
            <person name="Flipphi M."/>
            <person name="Freyberg S."/>
            <person name="Gallo A."/>
            <person name="Gournas C."/>
            <person name="Habgood R."/>
            <person name="Hainaut M."/>
            <person name="Harispe M.L."/>
            <person name="Henrissat B."/>
            <person name="Hilden K.S."/>
            <person name="Hope R."/>
            <person name="Hossain A."/>
            <person name="Karabika E."/>
            <person name="Karaffa L."/>
            <person name="Karanyi Z."/>
            <person name="Krasevec N."/>
            <person name="Kuo A."/>
            <person name="Kusch H."/>
            <person name="LaButti K."/>
            <person name="Lagendijk E.L."/>
            <person name="Lapidus A."/>
            <person name="Levasseur A."/>
            <person name="Lindquist E."/>
            <person name="Lipzen A."/>
            <person name="Logrieco A.F."/>
            <person name="MacCabe A."/>
            <person name="Maekelae M.R."/>
            <person name="Malavazi I."/>
            <person name="Melin P."/>
            <person name="Meyer V."/>
            <person name="Mielnichuk N."/>
            <person name="Miskei M."/>
            <person name="Molnar A.P."/>
            <person name="Mule G."/>
            <person name="Ngan C.Y."/>
            <person name="Orejas M."/>
            <person name="Orosz E."/>
            <person name="Ouedraogo J.P."/>
            <person name="Overkamp K.M."/>
            <person name="Park H.-S."/>
            <person name="Perrone G."/>
            <person name="Piumi F."/>
            <person name="Punt P.J."/>
            <person name="Ram A.F."/>
            <person name="Ramon A."/>
            <person name="Rauscher S."/>
            <person name="Record E."/>
            <person name="Riano-Pachon D.M."/>
            <person name="Robert V."/>
            <person name="Roehrig J."/>
            <person name="Ruller R."/>
            <person name="Salamov A."/>
            <person name="Salih N.S."/>
            <person name="Samson R.A."/>
            <person name="Sandor E."/>
            <person name="Sanguinetti M."/>
            <person name="Schuetze T."/>
            <person name="Sepcic K."/>
            <person name="Shelest E."/>
            <person name="Sherlock G."/>
            <person name="Sophianopoulou V."/>
            <person name="Squina F.M."/>
            <person name="Sun H."/>
            <person name="Susca A."/>
            <person name="Todd R.B."/>
            <person name="Tsang A."/>
            <person name="Unkles S.E."/>
            <person name="van de Wiele N."/>
            <person name="van Rossen-Uffink D."/>
            <person name="Oliveira J.V."/>
            <person name="Vesth T.C."/>
            <person name="Visser J."/>
            <person name="Yu J.-H."/>
            <person name="Zhou M."/>
            <person name="Andersen M.R."/>
            <person name="Archer D.B."/>
            <person name="Baker S.E."/>
            <person name="Benoit I."/>
            <person name="Brakhage A.A."/>
            <person name="Braus G.H."/>
            <person name="Fischer R."/>
            <person name="Frisvad J.C."/>
            <person name="Goldman G.H."/>
            <person name="Houbraken J."/>
            <person name="Oakley B."/>
            <person name="Pocsi I."/>
            <person name="Scazzocchio C."/>
            <person name="Seiboth B."/>
            <person name="vanKuyk P.A."/>
            <person name="Wortman J."/>
            <person name="Dyer P.S."/>
            <person name="Grigoriev I.V."/>
        </authorList>
    </citation>
    <scope>NUCLEOTIDE SEQUENCE [LARGE SCALE GENOMIC DNA]</scope>
    <source>
        <strain evidence="2">CBS 516.65</strain>
    </source>
</reference>
<name>A0A1L9VLH5_ASPGL</name>
<dbReference type="AlphaFoldDB" id="A0A1L9VLH5"/>
<gene>
    <name evidence="1" type="ORF">ASPGLDRAFT_25395</name>
</gene>